<feature type="coiled-coil region" evidence="4">
    <location>
        <begin position="582"/>
        <end position="616"/>
    </location>
</feature>
<dbReference type="InterPro" id="IPR057892">
    <property type="entry name" value="LIP-1_CC2"/>
</dbReference>
<reference evidence="7" key="2">
    <citation type="submission" date="2025-09" db="UniProtKB">
        <authorList>
            <consortium name="Ensembl"/>
        </authorList>
    </citation>
    <scope>IDENTIFICATION</scope>
</reference>
<dbReference type="Pfam" id="PF07647">
    <property type="entry name" value="SAM_2"/>
    <property type="match status" value="1"/>
</dbReference>
<dbReference type="PANTHER" id="PTHR12587">
    <property type="entry name" value="LAR INTERACTING PROTEIN LIP -RELATED PROTEIN"/>
    <property type="match status" value="1"/>
</dbReference>
<evidence type="ECO:0000256" key="3">
    <source>
        <dbReference type="ARBA" id="ARBA00023054"/>
    </source>
</evidence>
<dbReference type="CDD" id="cd09562">
    <property type="entry name" value="SAM_liprin-alpha1_2_3_4_repeat1"/>
    <property type="match status" value="1"/>
</dbReference>
<feature type="region of interest" description="Disordered" evidence="5">
    <location>
        <begin position="1"/>
        <end position="26"/>
    </location>
</feature>
<proteinExistence type="inferred from homology"/>
<dbReference type="InterPro" id="IPR013761">
    <property type="entry name" value="SAM/pointed_sf"/>
</dbReference>
<feature type="compositionally biased region" description="Polar residues" evidence="5">
    <location>
        <begin position="11"/>
        <end position="26"/>
    </location>
</feature>
<dbReference type="PANTHER" id="PTHR12587:SF5">
    <property type="entry name" value="LIPRIN-ALPHA-4"/>
    <property type="match status" value="1"/>
</dbReference>
<feature type="domain" description="SAM" evidence="6">
    <location>
        <begin position="973"/>
        <end position="1042"/>
    </location>
</feature>
<feature type="compositionally biased region" description="Basic and acidic residues" evidence="5">
    <location>
        <begin position="523"/>
        <end position="532"/>
    </location>
</feature>
<gene>
    <name evidence="7" type="primary">LOC109081825</name>
</gene>
<protein>
    <submittedName>
        <fullName evidence="7">PTPRF interacting protein alpha 4</fullName>
    </submittedName>
</protein>
<feature type="domain" description="SAM" evidence="6">
    <location>
        <begin position="800"/>
        <end position="866"/>
    </location>
</feature>
<dbReference type="InterPro" id="IPR029515">
    <property type="entry name" value="Liprin"/>
</dbReference>
<dbReference type="GO" id="GO:0050808">
    <property type="term" value="P:synapse organization"/>
    <property type="evidence" value="ECO:0007669"/>
    <property type="project" value="TreeGrafter"/>
</dbReference>
<feature type="coiled-coil region" evidence="4">
    <location>
        <begin position="85"/>
        <end position="126"/>
    </location>
</feature>
<dbReference type="Proteomes" id="UP000694427">
    <property type="component" value="Unplaced"/>
</dbReference>
<dbReference type="Pfam" id="PF25526">
    <property type="entry name" value="LIP-1"/>
    <property type="match status" value="1"/>
</dbReference>
<dbReference type="SUPFAM" id="SSF47769">
    <property type="entry name" value="SAM/Pointed domain"/>
    <property type="match status" value="3"/>
</dbReference>
<dbReference type="SMART" id="SM00454">
    <property type="entry name" value="SAM"/>
    <property type="match status" value="3"/>
</dbReference>
<evidence type="ECO:0000256" key="1">
    <source>
        <dbReference type="ARBA" id="ARBA00007026"/>
    </source>
</evidence>
<evidence type="ECO:0000256" key="2">
    <source>
        <dbReference type="ARBA" id="ARBA00022737"/>
    </source>
</evidence>
<comment type="similarity">
    <text evidence="1">Belongs to the liprin family. Liprin-alpha subfamily.</text>
</comment>
<name>A0A8C1QHN8_CYPCA</name>
<dbReference type="FunFam" id="1.10.150.50:FF:000004">
    <property type="entry name" value="PTPRF interacting protein alpha 1"/>
    <property type="match status" value="1"/>
</dbReference>
<keyword evidence="8" id="KW-1185">Reference proteome</keyword>
<dbReference type="GO" id="GO:0048786">
    <property type="term" value="C:presynaptic active zone"/>
    <property type="evidence" value="ECO:0007669"/>
    <property type="project" value="TreeGrafter"/>
</dbReference>
<dbReference type="InterPro" id="IPR037620">
    <property type="entry name" value="LIP-1_SAM_1"/>
</dbReference>
<evidence type="ECO:0000259" key="6">
    <source>
        <dbReference type="PROSITE" id="PS50105"/>
    </source>
</evidence>
<dbReference type="GO" id="GO:0005737">
    <property type="term" value="C:cytoplasm"/>
    <property type="evidence" value="ECO:0007669"/>
    <property type="project" value="UniProtKB-ARBA"/>
</dbReference>
<evidence type="ECO:0000256" key="5">
    <source>
        <dbReference type="SAM" id="MobiDB-lite"/>
    </source>
</evidence>
<feature type="coiled-coil region" evidence="4">
    <location>
        <begin position="228"/>
        <end position="416"/>
    </location>
</feature>
<dbReference type="FunFam" id="1.10.150.50:FF:000002">
    <property type="entry name" value="PTPRF interacting protein alpha 1"/>
    <property type="match status" value="1"/>
</dbReference>
<dbReference type="Pfam" id="PF00536">
    <property type="entry name" value="SAM_1"/>
    <property type="match status" value="2"/>
</dbReference>
<dbReference type="Gene3D" id="1.10.150.50">
    <property type="entry name" value="Transcription Factor, Ets-1"/>
    <property type="match status" value="3"/>
</dbReference>
<dbReference type="Ensembl" id="ENSCCRT00010044685.1">
    <property type="protein sequence ID" value="ENSCCRP00010040680.1"/>
    <property type="gene ID" value="ENSCCRG00010014945.1"/>
</dbReference>
<feature type="region of interest" description="Disordered" evidence="5">
    <location>
        <begin position="1050"/>
        <end position="1078"/>
    </location>
</feature>
<dbReference type="SUPFAM" id="SSF57997">
    <property type="entry name" value="Tropomyosin"/>
    <property type="match status" value="1"/>
</dbReference>
<dbReference type="CDD" id="cd09565">
    <property type="entry name" value="SAM_liprin-alpha1_2_3_4_repeat2"/>
    <property type="match status" value="1"/>
</dbReference>
<reference evidence="7" key="1">
    <citation type="submission" date="2025-08" db="UniProtKB">
        <authorList>
            <consortium name="Ensembl"/>
        </authorList>
    </citation>
    <scope>IDENTIFICATION</scope>
</reference>
<feature type="domain" description="SAM" evidence="6">
    <location>
        <begin position="892"/>
        <end position="949"/>
    </location>
</feature>
<dbReference type="AlphaFoldDB" id="A0A8C1QHN8"/>
<accession>A0A8C1QHN8</accession>
<dbReference type="PROSITE" id="PS50105">
    <property type="entry name" value="SAM_DOMAIN"/>
    <property type="match status" value="3"/>
</dbReference>
<organism evidence="7 8">
    <name type="scientific">Cyprinus carpio</name>
    <name type="common">Common carp</name>
    <dbReference type="NCBI Taxonomy" id="7962"/>
    <lineage>
        <taxon>Eukaryota</taxon>
        <taxon>Metazoa</taxon>
        <taxon>Chordata</taxon>
        <taxon>Craniata</taxon>
        <taxon>Vertebrata</taxon>
        <taxon>Euteleostomi</taxon>
        <taxon>Actinopterygii</taxon>
        <taxon>Neopterygii</taxon>
        <taxon>Teleostei</taxon>
        <taxon>Ostariophysi</taxon>
        <taxon>Cypriniformes</taxon>
        <taxon>Cyprinidae</taxon>
        <taxon>Cyprininae</taxon>
        <taxon>Cyprinus</taxon>
    </lineage>
</organism>
<feature type="region of interest" description="Disordered" evidence="5">
    <location>
        <begin position="1099"/>
        <end position="1129"/>
    </location>
</feature>
<evidence type="ECO:0000256" key="4">
    <source>
        <dbReference type="SAM" id="Coils"/>
    </source>
</evidence>
<dbReference type="CDD" id="cd09568">
    <property type="entry name" value="SAM_liprin-alpha1_2_3_4_repeat3"/>
    <property type="match status" value="1"/>
</dbReference>
<keyword evidence="3 4" id="KW-0175">Coiled coil</keyword>
<dbReference type="InterPro" id="IPR001660">
    <property type="entry name" value="SAM"/>
</dbReference>
<keyword evidence="2" id="KW-0677">Repeat</keyword>
<evidence type="ECO:0000313" key="8">
    <source>
        <dbReference type="Proteomes" id="UP000694427"/>
    </source>
</evidence>
<sequence>MMCEVMPTINEGDSVSSQRGSQNGTDAESNFEQLMVNMLDERDKLLESLRETQETLIQSQTKLQDVLHERDVLQRQLNSALPQEFATLTKELNLCREQLLEKEEEISELKAERNNTRLLLEHLECLVSRHERSLRMTVVKRQAPPPSGVSSEVEVLKALKSLFEHHKALDEKVRERLRVALERVTTLEGQLSAATQEVWSLCVCVFRYACTLRLPNGSIDAHDDTSRCLELQELLDKANKELGQNRERISSLSNRMSELETELATARKDLLKSEELSTKHQRDIREAMAQKEDMEERITTLEKRYLAAQRETTSIHDLNDKLENELATKDSLYRQSEEKVRHLQELLELAEQRLQQTMRKAETLPEVEAELAQRVAALTKAEERHGNIEERLRQLEAQLEEKNQELGRARQREKMNEEHNKRLSDTVDRLLTESNERLQLHLKERMAALEDKVQILQYPPERLIGEIEKLRAELDHLKRRSGASHVGSATDLRFSVVEGQGDHYSSTGVIRRAQKGRLVALRDEPTKQDWDRSQPSSLRASRTHLMGSDTELSDLDDEDRETIFSSADMLSPSGHSDAQTLALMLQEQLDAINEEIRMIQVERESAELRADEIQSRVNSGSMDGLNVTLRPRSSIPTSVTALSLASSSPPVSGRSTPKLTSGSAAHELGVMTLSPVEAREDKATIKCETSPPSSPRSLKLDQMNFAQLTGSLEDGRGASLFPHFLFLFLSLLRGNKKKGIKSSIGRLFGKKEKSRLDQPLSKDGQMTPPVIPGRMKQKRIHYIHELLEDARRKGLPFAHWDGPTVVSWLELWVGMPAWYVAACRANVKSGAIMSALSDTEIQREIGISNPLHRLKLRLAIQEMVSLTSPSAPLTSRTTLAYGDMNHEWIGNEWLPSLGLPQYRSYFMECLVDARMLDHLTKKDLRTHLKMVDSFHRASLHYGIMCLKRLNYDRKELERRRENFHHDIKDTLVWTNDHVMQWVQNIGLKEYSNNLLESGVHGALIALDETFDFSSLALILQIPMQNTQARQILEREFNNLLALGTDRRLEESDDKSFRRSPSWRKRFRPRDGQGLGMMPGSIETLPAGFRLNTMSIPPSMAAVPKKQLQPEAGPPAPQRLDPSAVRTYSC</sequence>
<dbReference type="InterPro" id="IPR037622">
    <property type="entry name" value="LIP-1_SAM_3"/>
</dbReference>
<feature type="region of interest" description="Disordered" evidence="5">
    <location>
        <begin position="523"/>
        <end position="553"/>
    </location>
</feature>
<dbReference type="InterPro" id="IPR037621">
    <property type="entry name" value="LIP-1_SAM_2"/>
</dbReference>
<evidence type="ECO:0000313" key="7">
    <source>
        <dbReference type="Ensembl" id="ENSCCRP00010040680.1"/>
    </source>
</evidence>